<dbReference type="Pfam" id="PF00962">
    <property type="entry name" value="A_deaminase"/>
    <property type="match status" value="1"/>
</dbReference>
<protein>
    <submittedName>
        <fullName evidence="7">Adenosine deaminase</fullName>
        <ecNumber evidence="7">3.5.4.4</ecNumber>
    </submittedName>
</protein>
<accession>A0A4R4YG99</accession>
<proteinExistence type="inferred from homology"/>
<dbReference type="GO" id="GO:0046872">
    <property type="term" value="F:metal ion binding"/>
    <property type="evidence" value="ECO:0007669"/>
    <property type="project" value="UniProtKB-KW"/>
</dbReference>
<evidence type="ECO:0000256" key="4">
    <source>
        <dbReference type="ARBA" id="ARBA00022801"/>
    </source>
</evidence>
<dbReference type="RefSeq" id="WP_132617705.1">
    <property type="nucleotide sequence ID" value="NZ_SMKQ01000118.1"/>
</dbReference>
<dbReference type="GO" id="GO:0016814">
    <property type="term" value="F:hydrolase activity, acting on carbon-nitrogen (but not peptide) bonds, in cyclic amidines"/>
    <property type="evidence" value="ECO:0007669"/>
    <property type="project" value="UniProtKB-ARBA"/>
</dbReference>
<evidence type="ECO:0000259" key="6">
    <source>
        <dbReference type="Pfam" id="PF00962"/>
    </source>
</evidence>
<comment type="cofactor">
    <cofactor evidence="1">
        <name>Zn(2+)</name>
        <dbReference type="ChEBI" id="CHEBI:29105"/>
    </cofactor>
</comment>
<dbReference type="EC" id="3.5.4.4" evidence="7"/>
<name>A0A4R4YG99_9ACTN</name>
<dbReference type="Proteomes" id="UP000295302">
    <property type="component" value="Unassembled WGS sequence"/>
</dbReference>
<dbReference type="PANTHER" id="PTHR43114">
    <property type="entry name" value="ADENINE DEAMINASE"/>
    <property type="match status" value="1"/>
</dbReference>
<feature type="domain" description="Adenosine deaminase" evidence="6">
    <location>
        <begin position="8"/>
        <end position="311"/>
    </location>
</feature>
<dbReference type="AlphaFoldDB" id="A0A4R4YG99"/>
<comment type="caution">
    <text evidence="7">The sequence shown here is derived from an EMBL/GenBank/DDBJ whole genome shotgun (WGS) entry which is preliminary data.</text>
</comment>
<dbReference type="Gene3D" id="3.20.20.140">
    <property type="entry name" value="Metal-dependent hydrolases"/>
    <property type="match status" value="1"/>
</dbReference>
<dbReference type="InterPro" id="IPR006330">
    <property type="entry name" value="Ado/ade_deaminase"/>
</dbReference>
<dbReference type="InterPro" id="IPR001365">
    <property type="entry name" value="A_deaminase_dom"/>
</dbReference>
<dbReference type="GO" id="GO:0019239">
    <property type="term" value="F:deaminase activity"/>
    <property type="evidence" value="ECO:0007669"/>
    <property type="project" value="InterPro"/>
</dbReference>
<evidence type="ECO:0000256" key="5">
    <source>
        <dbReference type="ARBA" id="ARBA00022833"/>
    </source>
</evidence>
<dbReference type="SUPFAM" id="SSF51556">
    <property type="entry name" value="Metallo-dependent hydrolases"/>
    <property type="match status" value="1"/>
</dbReference>
<dbReference type="PANTHER" id="PTHR43114:SF6">
    <property type="entry name" value="ADENINE DEAMINASE"/>
    <property type="match status" value="1"/>
</dbReference>
<comment type="similarity">
    <text evidence="2">Belongs to the metallo-dependent hydrolases superfamily. Adenosine and AMP deaminases family.</text>
</comment>
<reference evidence="7 8" key="1">
    <citation type="submission" date="2019-03" db="EMBL/GenBank/DDBJ databases">
        <title>Draft genome sequences of novel Actinobacteria.</title>
        <authorList>
            <person name="Sahin N."/>
            <person name="Ay H."/>
            <person name="Saygin H."/>
        </authorList>
    </citation>
    <scope>NUCLEOTIDE SEQUENCE [LARGE SCALE GENOMIC DNA]</scope>
    <source>
        <strain evidence="7 8">CH32</strain>
    </source>
</reference>
<evidence type="ECO:0000313" key="8">
    <source>
        <dbReference type="Proteomes" id="UP000295302"/>
    </source>
</evidence>
<keyword evidence="4 7" id="KW-0378">Hydrolase</keyword>
<organism evidence="7 8">
    <name type="scientific">Nonomuraea terrae</name>
    <dbReference type="NCBI Taxonomy" id="2530383"/>
    <lineage>
        <taxon>Bacteria</taxon>
        <taxon>Bacillati</taxon>
        <taxon>Actinomycetota</taxon>
        <taxon>Actinomycetes</taxon>
        <taxon>Streptosporangiales</taxon>
        <taxon>Streptosporangiaceae</taxon>
        <taxon>Nonomuraea</taxon>
    </lineage>
</organism>
<dbReference type="EMBL" id="SMKQ01000118">
    <property type="protein sequence ID" value="TDD43004.1"/>
    <property type="molecule type" value="Genomic_DNA"/>
</dbReference>
<dbReference type="OrthoDB" id="105475at2"/>
<keyword evidence="3" id="KW-0479">Metal-binding</keyword>
<evidence type="ECO:0000256" key="1">
    <source>
        <dbReference type="ARBA" id="ARBA00001947"/>
    </source>
</evidence>
<keyword evidence="8" id="KW-1185">Reference proteome</keyword>
<evidence type="ECO:0000256" key="3">
    <source>
        <dbReference type="ARBA" id="ARBA00022723"/>
    </source>
</evidence>
<evidence type="ECO:0000256" key="2">
    <source>
        <dbReference type="ARBA" id="ARBA00006676"/>
    </source>
</evidence>
<sequence>MRDVRSLPKAHLHVHLESTVRPRTVRDLGGAAEPERVFPTFREFADQRARVRELLRTAEHFRRVAVEFCEDEAAQGTRYVEVTFTAASHGERVGDPEMPLEAVLDGLAEGRERYGVECRVLLDHSRRRPVERLWRTYELARRHEQVIGIGLAGDESHPLAPFARVCDAARDAGLHLVHHAGETAGAASVREALDLGHAERLGHGIRVLDDPELVAEVGERGIPLEVCPTSNVLLGLVPSLAEHPLPRLRAAGLAVTVNTDGETALADEYDRLRQTLGFDDAGLAGLARASIEASFAPDDLKAQLGAGVDAWLRPGHLDDRRPERAEHDLP</sequence>
<gene>
    <name evidence="7" type="primary">add</name>
    <name evidence="7" type="ORF">E1286_29645</name>
</gene>
<dbReference type="InterPro" id="IPR032466">
    <property type="entry name" value="Metal_Hydrolase"/>
</dbReference>
<dbReference type="NCBIfam" id="TIGR01430">
    <property type="entry name" value="aden_deam"/>
    <property type="match status" value="1"/>
</dbReference>
<evidence type="ECO:0000313" key="7">
    <source>
        <dbReference type="EMBL" id="TDD43004.1"/>
    </source>
</evidence>
<keyword evidence="5" id="KW-0862">Zinc</keyword>